<dbReference type="Gene3D" id="3.40.50.1010">
    <property type="entry name" value="5'-nuclease"/>
    <property type="match status" value="1"/>
</dbReference>
<evidence type="ECO:0000256" key="1">
    <source>
        <dbReference type="ARBA" id="ARBA00001946"/>
    </source>
</evidence>
<dbReference type="AlphaFoldDB" id="A0A4R2T4W3"/>
<dbReference type="GO" id="GO:0004518">
    <property type="term" value="F:nuclease activity"/>
    <property type="evidence" value="ECO:0007669"/>
    <property type="project" value="UniProtKB-KW"/>
</dbReference>
<dbReference type="GO" id="GO:0016787">
    <property type="term" value="F:hydrolase activity"/>
    <property type="evidence" value="ECO:0007669"/>
    <property type="project" value="UniProtKB-KW"/>
</dbReference>
<keyword evidence="10" id="KW-1185">Reference proteome</keyword>
<dbReference type="InterPro" id="IPR029060">
    <property type="entry name" value="PIN-like_dom_sf"/>
</dbReference>
<comment type="cofactor">
    <cofactor evidence="1">
        <name>Mg(2+)</name>
        <dbReference type="ChEBI" id="CHEBI:18420"/>
    </cofactor>
</comment>
<protein>
    <recommendedName>
        <fullName evidence="8">PIN domain-containing protein</fullName>
    </recommendedName>
</protein>
<evidence type="ECO:0000313" key="10">
    <source>
        <dbReference type="Proteomes" id="UP000295763"/>
    </source>
</evidence>
<dbReference type="Proteomes" id="UP000295763">
    <property type="component" value="Unassembled WGS sequence"/>
</dbReference>
<keyword evidence="6" id="KW-0460">Magnesium</keyword>
<keyword evidence="3" id="KW-0540">Nuclease</keyword>
<dbReference type="EMBL" id="SLYB01000004">
    <property type="protein sequence ID" value="TCP96561.1"/>
    <property type="molecule type" value="Genomic_DNA"/>
</dbReference>
<keyword evidence="4" id="KW-0479">Metal-binding</keyword>
<evidence type="ECO:0000256" key="4">
    <source>
        <dbReference type="ARBA" id="ARBA00022723"/>
    </source>
</evidence>
<reference evidence="9 10" key="1">
    <citation type="submission" date="2019-03" db="EMBL/GenBank/DDBJ databases">
        <title>Genomic Encyclopedia of Type Strains, Phase IV (KMG-IV): sequencing the most valuable type-strain genomes for metagenomic binning, comparative biology and taxonomic classification.</title>
        <authorList>
            <person name="Goeker M."/>
        </authorList>
    </citation>
    <scope>NUCLEOTIDE SEQUENCE [LARGE SCALE GENOMIC DNA]</scope>
    <source>
        <strain evidence="9 10">DSM 28404</strain>
    </source>
</reference>
<evidence type="ECO:0000313" key="9">
    <source>
        <dbReference type="EMBL" id="TCP96561.1"/>
    </source>
</evidence>
<dbReference type="PANTHER" id="PTHR33653">
    <property type="entry name" value="RIBONUCLEASE VAPC2"/>
    <property type="match status" value="1"/>
</dbReference>
<dbReference type="SUPFAM" id="SSF88723">
    <property type="entry name" value="PIN domain-like"/>
    <property type="match status" value="1"/>
</dbReference>
<dbReference type="Pfam" id="PF01850">
    <property type="entry name" value="PIN"/>
    <property type="match status" value="1"/>
</dbReference>
<organism evidence="9 10">
    <name type="scientific">Cricetibacter osteomyelitidis</name>
    <dbReference type="NCBI Taxonomy" id="1521931"/>
    <lineage>
        <taxon>Bacteria</taxon>
        <taxon>Pseudomonadati</taxon>
        <taxon>Pseudomonadota</taxon>
        <taxon>Gammaproteobacteria</taxon>
        <taxon>Pasteurellales</taxon>
        <taxon>Pasteurellaceae</taxon>
        <taxon>Cricetibacter</taxon>
    </lineage>
</organism>
<dbReference type="CDD" id="cd18746">
    <property type="entry name" value="PIN_VapC4-5_FitB-like"/>
    <property type="match status" value="1"/>
</dbReference>
<evidence type="ECO:0000256" key="7">
    <source>
        <dbReference type="ARBA" id="ARBA00038093"/>
    </source>
</evidence>
<dbReference type="RefSeq" id="WP_165870219.1">
    <property type="nucleotide sequence ID" value="NZ_SLYB01000004.1"/>
</dbReference>
<dbReference type="InterPro" id="IPR002716">
    <property type="entry name" value="PIN_dom"/>
</dbReference>
<evidence type="ECO:0000256" key="2">
    <source>
        <dbReference type="ARBA" id="ARBA00022649"/>
    </source>
</evidence>
<evidence type="ECO:0000259" key="8">
    <source>
        <dbReference type="Pfam" id="PF01850"/>
    </source>
</evidence>
<proteinExistence type="inferred from homology"/>
<evidence type="ECO:0000256" key="5">
    <source>
        <dbReference type="ARBA" id="ARBA00022801"/>
    </source>
</evidence>
<dbReference type="InterPro" id="IPR050556">
    <property type="entry name" value="Type_II_TA_system_RNase"/>
</dbReference>
<sequence>MYLFDTNVISELRKKQPNQGVTRFINEINAKGEPILLSVITLGEIIKGIYALQQRGDIEQAKRLQYWYQSAIEPMRPLAVPFDAQCAEMWGKLIAENPHNVIDKQLVATAIVKNLIFVTRNTKDIQNTGVKYINPFD</sequence>
<name>A0A4R2T4W3_9PAST</name>
<gene>
    <name evidence="9" type="ORF">EDC44_10494</name>
</gene>
<keyword evidence="5" id="KW-0378">Hydrolase</keyword>
<comment type="caution">
    <text evidence="9">The sequence shown here is derived from an EMBL/GenBank/DDBJ whole genome shotgun (WGS) entry which is preliminary data.</text>
</comment>
<dbReference type="GO" id="GO:0046872">
    <property type="term" value="F:metal ion binding"/>
    <property type="evidence" value="ECO:0007669"/>
    <property type="project" value="UniProtKB-KW"/>
</dbReference>
<accession>A0A4R2T4W3</accession>
<evidence type="ECO:0000256" key="3">
    <source>
        <dbReference type="ARBA" id="ARBA00022722"/>
    </source>
</evidence>
<evidence type="ECO:0000256" key="6">
    <source>
        <dbReference type="ARBA" id="ARBA00022842"/>
    </source>
</evidence>
<comment type="similarity">
    <text evidence="7">Belongs to the PINc/VapC protein family.</text>
</comment>
<dbReference type="PANTHER" id="PTHR33653:SF1">
    <property type="entry name" value="RIBONUCLEASE VAPC2"/>
    <property type="match status" value="1"/>
</dbReference>
<feature type="domain" description="PIN" evidence="8">
    <location>
        <begin position="2"/>
        <end position="123"/>
    </location>
</feature>
<keyword evidence="2" id="KW-1277">Toxin-antitoxin system</keyword>